<evidence type="ECO:0000313" key="2">
    <source>
        <dbReference type="Proteomes" id="UP000027100"/>
    </source>
</evidence>
<reference evidence="1 2" key="1">
    <citation type="journal article" date="2014" name="Antonie Van Leeuwenhoek">
        <title>Hyphomonas beringensis sp. nov. and Hyphomonas chukchiensis sp. nov., isolated from surface seawater of the Bering Sea and Chukchi Sea.</title>
        <authorList>
            <person name="Li C."/>
            <person name="Lai Q."/>
            <person name="Li G."/>
            <person name="Dong C."/>
            <person name="Wang J."/>
            <person name="Liao Y."/>
            <person name="Shao Z."/>
        </authorList>
    </citation>
    <scope>NUCLEOTIDE SEQUENCE [LARGE SCALE GENOMIC DNA]</scope>
    <source>
        <strain evidence="1 2">PS728</strain>
    </source>
</reference>
<evidence type="ECO:0000313" key="1">
    <source>
        <dbReference type="EMBL" id="KCZ97315.1"/>
    </source>
</evidence>
<organism evidence="1 2">
    <name type="scientific">Hyphomonas polymorpha PS728</name>
    <dbReference type="NCBI Taxonomy" id="1280954"/>
    <lineage>
        <taxon>Bacteria</taxon>
        <taxon>Pseudomonadati</taxon>
        <taxon>Pseudomonadota</taxon>
        <taxon>Alphaproteobacteria</taxon>
        <taxon>Hyphomonadales</taxon>
        <taxon>Hyphomonadaceae</taxon>
        <taxon>Hyphomonas</taxon>
    </lineage>
</organism>
<comment type="caution">
    <text evidence="1">The sequence shown here is derived from an EMBL/GenBank/DDBJ whole genome shotgun (WGS) entry which is preliminary data.</text>
</comment>
<dbReference type="STRING" id="1280954.HPO_15898"/>
<feature type="non-terminal residue" evidence="1">
    <location>
        <position position="1"/>
    </location>
</feature>
<accession>A0A062VFQ3</accession>
<protein>
    <submittedName>
        <fullName evidence="1">Uncharacterized protein</fullName>
    </submittedName>
</protein>
<keyword evidence="2" id="KW-1185">Reference proteome</keyword>
<gene>
    <name evidence="1" type="ORF">HPO_15898</name>
</gene>
<dbReference type="AlphaFoldDB" id="A0A062VFQ3"/>
<dbReference type="EMBL" id="ARYM01000022">
    <property type="protein sequence ID" value="KCZ97315.1"/>
    <property type="molecule type" value="Genomic_DNA"/>
</dbReference>
<dbReference type="Proteomes" id="UP000027100">
    <property type="component" value="Unassembled WGS sequence"/>
</dbReference>
<proteinExistence type="predicted"/>
<sequence>PADSGGKTFSELEQALTGQAANREDLAQKARDLHQWRKAIIRRTMHERG</sequence>
<name>A0A062VFQ3_9PROT</name>